<dbReference type="InterPro" id="IPR036291">
    <property type="entry name" value="NAD(P)-bd_dom_sf"/>
</dbReference>
<evidence type="ECO:0000313" key="2">
    <source>
        <dbReference type="EMBL" id="KNA91434.1"/>
    </source>
</evidence>
<dbReference type="InterPro" id="IPR001509">
    <property type="entry name" value="Epimerase_deHydtase"/>
</dbReference>
<keyword evidence="3" id="KW-1185">Reference proteome</keyword>
<dbReference type="PANTHER" id="PTHR48079:SF6">
    <property type="entry name" value="NAD(P)-BINDING DOMAIN-CONTAINING PROTEIN-RELATED"/>
    <property type="match status" value="1"/>
</dbReference>
<protein>
    <submittedName>
        <fullName evidence="2">Epimerase</fullName>
    </submittedName>
</protein>
<dbReference type="Pfam" id="PF01370">
    <property type="entry name" value="Epimerase"/>
    <property type="match status" value="1"/>
</dbReference>
<dbReference type="Proteomes" id="UP000037247">
    <property type="component" value="Unassembled WGS sequence"/>
</dbReference>
<evidence type="ECO:0000259" key="1">
    <source>
        <dbReference type="Pfam" id="PF01370"/>
    </source>
</evidence>
<proteinExistence type="predicted"/>
<dbReference type="SUPFAM" id="SSF51735">
    <property type="entry name" value="NAD(P)-binding Rossmann-fold domains"/>
    <property type="match status" value="1"/>
</dbReference>
<name>A0ABR5ICU1_9ACTN</name>
<reference evidence="2 3" key="1">
    <citation type="submission" date="2015-05" db="EMBL/GenBank/DDBJ databases">
        <title>Draft genome sequence of the bacterium Gordonia jacobaea a new member of the Gordonia genus.</title>
        <authorList>
            <person name="Jimenez-Galisteo G."/>
            <person name="Dominguez A."/>
            <person name="Munoz E."/>
            <person name="Vinas M."/>
        </authorList>
    </citation>
    <scope>NUCLEOTIDE SEQUENCE [LARGE SCALE GENOMIC DNA]</scope>
    <source>
        <strain evidence="3">mv1</strain>
    </source>
</reference>
<feature type="domain" description="NAD-dependent epimerase/dehydratase" evidence="1">
    <location>
        <begin position="4"/>
        <end position="228"/>
    </location>
</feature>
<comment type="caution">
    <text evidence="2">The sequence shown here is derived from an EMBL/GenBank/DDBJ whole genome shotgun (WGS) entry which is preliminary data.</text>
</comment>
<accession>A0ABR5ICU1</accession>
<dbReference type="RefSeq" id="WP_049698763.1">
    <property type="nucleotide sequence ID" value="NZ_LDTZ01000016.1"/>
</dbReference>
<evidence type="ECO:0000313" key="3">
    <source>
        <dbReference type="Proteomes" id="UP000037247"/>
    </source>
</evidence>
<organism evidence="2 3">
    <name type="scientific">Gordonia jacobaea</name>
    <dbReference type="NCBI Taxonomy" id="122202"/>
    <lineage>
        <taxon>Bacteria</taxon>
        <taxon>Bacillati</taxon>
        <taxon>Actinomycetota</taxon>
        <taxon>Actinomycetes</taxon>
        <taxon>Mycobacteriales</taxon>
        <taxon>Gordoniaceae</taxon>
        <taxon>Gordonia</taxon>
    </lineage>
</organism>
<dbReference type="InterPro" id="IPR051783">
    <property type="entry name" value="NAD(P)-dependent_oxidoreduct"/>
</dbReference>
<dbReference type="EMBL" id="LDTZ01000016">
    <property type="protein sequence ID" value="KNA91434.1"/>
    <property type="molecule type" value="Genomic_DNA"/>
</dbReference>
<dbReference type="PANTHER" id="PTHR48079">
    <property type="entry name" value="PROTEIN YEEZ"/>
    <property type="match status" value="1"/>
</dbReference>
<dbReference type="Gene3D" id="3.40.50.720">
    <property type="entry name" value="NAD(P)-binding Rossmann-like Domain"/>
    <property type="match status" value="1"/>
</dbReference>
<gene>
    <name evidence="2" type="ORF">ABW18_09510</name>
</gene>
<sequence>MTSLVIGASGFLGSTLTRRLVESGEDVRILVRPSSDTRTIDDLDVDRHVGELNHADSVADAMSGCTDVYHCAVDTRAWLLDPAPLYETNVELLRSVLEVAARISLRRFVFTSTMATIGIPESGLADEATEFNWDRRATDYVRSRVAAERLALSYAREHDVPLVAMCVSNTYGAGDVVPTPHGSFVAGAALGKLPFGIRGMRCESVGIDDAADALVLAAEHGRNGERYIVSERSIDLGEVIRVAATTAGRAAPRPVLGRAALYAAGAVGSAKSTLTRTPGKLRIGTVRLMHCIPEMSHDKAVRELGWQPRPVTEAIADGARYWIERAEQRRRRAGEPTERPA</sequence>